<dbReference type="Gene3D" id="3.40.50.150">
    <property type="entry name" value="Vaccinia Virus protein VP39"/>
    <property type="match status" value="1"/>
</dbReference>
<organism evidence="3 4">
    <name type="scientific">Tepidibacter thalassicus DSM 15285</name>
    <dbReference type="NCBI Taxonomy" id="1123350"/>
    <lineage>
        <taxon>Bacteria</taxon>
        <taxon>Bacillati</taxon>
        <taxon>Bacillota</taxon>
        <taxon>Clostridia</taxon>
        <taxon>Peptostreptococcales</taxon>
        <taxon>Peptostreptococcaceae</taxon>
        <taxon>Tepidibacter</taxon>
    </lineage>
</organism>
<dbReference type="RefSeq" id="WP_072723300.1">
    <property type="nucleotide sequence ID" value="NZ_FQXH01000006.1"/>
</dbReference>
<dbReference type="Gene3D" id="2.20.25.110">
    <property type="entry name" value="S-adenosyl-L-methionine-dependent methyltransferases"/>
    <property type="match status" value="1"/>
</dbReference>
<protein>
    <submittedName>
        <fullName evidence="3">Methyltransferase domain-containing protein</fullName>
    </submittedName>
</protein>
<dbReference type="Proteomes" id="UP000242520">
    <property type="component" value="Unassembled WGS sequence"/>
</dbReference>
<dbReference type="InterPro" id="IPR041698">
    <property type="entry name" value="Methyltransf_25"/>
</dbReference>
<evidence type="ECO:0000313" key="4">
    <source>
        <dbReference type="Proteomes" id="UP000242520"/>
    </source>
</evidence>
<dbReference type="GO" id="GO:0008168">
    <property type="term" value="F:methyltransferase activity"/>
    <property type="evidence" value="ECO:0007669"/>
    <property type="project" value="UniProtKB-KW"/>
</dbReference>
<evidence type="ECO:0000313" key="3">
    <source>
        <dbReference type="EMBL" id="SHH01442.1"/>
    </source>
</evidence>
<keyword evidence="1 3" id="KW-0808">Transferase</keyword>
<name>A0A1M5PI55_9FIRM</name>
<keyword evidence="3" id="KW-0489">Methyltransferase</keyword>
<gene>
    <name evidence="3" type="ORF">SAMN02744040_00504</name>
</gene>
<evidence type="ECO:0000256" key="1">
    <source>
        <dbReference type="ARBA" id="ARBA00022679"/>
    </source>
</evidence>
<accession>A0A1M5PI55</accession>
<dbReference type="PANTHER" id="PTHR43861">
    <property type="entry name" value="TRANS-ACONITATE 2-METHYLTRANSFERASE-RELATED"/>
    <property type="match status" value="1"/>
</dbReference>
<dbReference type="AlphaFoldDB" id="A0A1M5PI55"/>
<dbReference type="SUPFAM" id="SSF53335">
    <property type="entry name" value="S-adenosyl-L-methionine-dependent methyltransferases"/>
    <property type="match status" value="1"/>
</dbReference>
<dbReference type="EMBL" id="FQXH01000006">
    <property type="protein sequence ID" value="SHH01442.1"/>
    <property type="molecule type" value="Genomic_DNA"/>
</dbReference>
<dbReference type="InterPro" id="IPR029063">
    <property type="entry name" value="SAM-dependent_MTases_sf"/>
</dbReference>
<sequence>MQYKNFAFIYDKLMDDVDYNMWVNYIEDIIKKENVIVKNILELACGTGNLTIPLAQKEYDIVGIDISEEMLDIARKKSLEQGIDIVFLNQDMRELDFEVYNLDCVLCACDGFNYILEEDDLKNVFKSIYSLLKNNGIFIFDISSYFKISNILSGNTFGENREDIAYIWQNYFDEEENIVEMDLAFFIRNGEYFERFEEIHYQRAYKNEEILDFLKNAGFEDVKVYKDFTFYEADEESQRVFFVCKK</sequence>
<dbReference type="STRING" id="1123350.SAMN02744040_00504"/>
<proteinExistence type="predicted"/>
<dbReference type="GO" id="GO:0032259">
    <property type="term" value="P:methylation"/>
    <property type="evidence" value="ECO:0007669"/>
    <property type="project" value="UniProtKB-KW"/>
</dbReference>
<dbReference type="Pfam" id="PF13649">
    <property type="entry name" value="Methyltransf_25"/>
    <property type="match status" value="1"/>
</dbReference>
<keyword evidence="4" id="KW-1185">Reference proteome</keyword>
<reference evidence="4" key="1">
    <citation type="submission" date="2016-11" db="EMBL/GenBank/DDBJ databases">
        <authorList>
            <person name="Varghese N."/>
            <person name="Submissions S."/>
        </authorList>
    </citation>
    <scope>NUCLEOTIDE SEQUENCE [LARGE SCALE GENOMIC DNA]</scope>
    <source>
        <strain evidence="4">DSM 15285</strain>
    </source>
</reference>
<feature type="domain" description="Methyltransferase" evidence="2">
    <location>
        <begin position="40"/>
        <end position="136"/>
    </location>
</feature>
<dbReference type="CDD" id="cd02440">
    <property type="entry name" value="AdoMet_MTases"/>
    <property type="match status" value="1"/>
</dbReference>
<evidence type="ECO:0000259" key="2">
    <source>
        <dbReference type="Pfam" id="PF13649"/>
    </source>
</evidence>
<dbReference type="OrthoDB" id="9811589at2"/>